<sequence>MPRKRKQTENTHQDPSGVERRPLTPPLAPPSKKRTRTRHPSTQNPSTPTTHPHPHPQAQSPFFHLPREIRDIIYNEIFVFNQTIHIAYVGGRNRTFRSFLCKLPERDQFERTRSGTLCWRCRTVSDHYECSPKDPRNHLNVRGAPTLAEKREFRVMALLRACRRLYIETIDLLYIRNRFYIKNPRTLLELPAYTPQPRLSSIRTLYLESPPHTAAVSQEDPILKWKKVLKALEKLDGLTDLCVILQPVYGFASDIEALERPVRETKLVVQPRVIVKKLVRMAPANPTPENGVCRPNCAVNPGVSLGLLGAGTGDNR</sequence>
<name>A0ABR4GEF8_9EURO</name>
<protein>
    <recommendedName>
        <fullName evidence="2">DUF7730 domain-containing protein</fullName>
    </recommendedName>
</protein>
<keyword evidence="4" id="KW-1185">Reference proteome</keyword>
<comment type="caution">
    <text evidence="3">The sequence shown here is derived from an EMBL/GenBank/DDBJ whole genome shotgun (WGS) entry which is preliminary data.</text>
</comment>
<dbReference type="EMBL" id="JBFTWV010000019">
    <property type="protein sequence ID" value="KAL2797435.1"/>
    <property type="molecule type" value="Genomic_DNA"/>
</dbReference>
<feature type="domain" description="DUF7730" evidence="2">
    <location>
        <begin position="55"/>
        <end position="246"/>
    </location>
</feature>
<dbReference type="InterPro" id="IPR056632">
    <property type="entry name" value="DUF7730"/>
</dbReference>
<organism evidence="3 4">
    <name type="scientific">Aspergillus keveii</name>
    <dbReference type="NCBI Taxonomy" id="714993"/>
    <lineage>
        <taxon>Eukaryota</taxon>
        <taxon>Fungi</taxon>
        <taxon>Dikarya</taxon>
        <taxon>Ascomycota</taxon>
        <taxon>Pezizomycotina</taxon>
        <taxon>Eurotiomycetes</taxon>
        <taxon>Eurotiomycetidae</taxon>
        <taxon>Eurotiales</taxon>
        <taxon>Aspergillaceae</taxon>
        <taxon>Aspergillus</taxon>
        <taxon>Aspergillus subgen. Nidulantes</taxon>
    </lineage>
</organism>
<evidence type="ECO:0000313" key="4">
    <source>
        <dbReference type="Proteomes" id="UP001610563"/>
    </source>
</evidence>
<proteinExistence type="predicted"/>
<gene>
    <name evidence="3" type="ORF">BJX66DRAFT_335053</name>
</gene>
<dbReference type="Proteomes" id="UP001610563">
    <property type="component" value="Unassembled WGS sequence"/>
</dbReference>
<evidence type="ECO:0000313" key="3">
    <source>
        <dbReference type="EMBL" id="KAL2797435.1"/>
    </source>
</evidence>
<accession>A0ABR4GEF8</accession>
<evidence type="ECO:0000259" key="2">
    <source>
        <dbReference type="Pfam" id="PF24864"/>
    </source>
</evidence>
<feature type="compositionally biased region" description="Basic and acidic residues" evidence="1">
    <location>
        <begin position="7"/>
        <end position="22"/>
    </location>
</feature>
<reference evidence="3 4" key="1">
    <citation type="submission" date="2024-07" db="EMBL/GenBank/DDBJ databases">
        <title>Section-level genome sequencing and comparative genomics of Aspergillus sections Usti and Cavernicolus.</title>
        <authorList>
            <consortium name="Lawrence Berkeley National Laboratory"/>
            <person name="Nybo J.L."/>
            <person name="Vesth T.C."/>
            <person name="Theobald S."/>
            <person name="Frisvad J.C."/>
            <person name="Larsen T.O."/>
            <person name="Kjaerboelling I."/>
            <person name="Rothschild-Mancinelli K."/>
            <person name="Lyhne E.K."/>
            <person name="Kogle M.E."/>
            <person name="Barry K."/>
            <person name="Clum A."/>
            <person name="Na H."/>
            <person name="Ledsgaard L."/>
            <person name="Lin J."/>
            <person name="Lipzen A."/>
            <person name="Kuo A."/>
            <person name="Riley R."/>
            <person name="Mondo S."/>
            <person name="Labutti K."/>
            <person name="Haridas S."/>
            <person name="Pangalinan J."/>
            <person name="Salamov A.A."/>
            <person name="Simmons B.A."/>
            <person name="Magnuson J.K."/>
            <person name="Chen J."/>
            <person name="Drula E."/>
            <person name="Henrissat B."/>
            <person name="Wiebenga A."/>
            <person name="Lubbers R.J."/>
            <person name="Gomes A.C."/>
            <person name="Makela M.R."/>
            <person name="Stajich J."/>
            <person name="Grigoriev I.V."/>
            <person name="Mortensen U.H."/>
            <person name="De Vries R.P."/>
            <person name="Baker S.E."/>
            <person name="Andersen M.R."/>
        </authorList>
    </citation>
    <scope>NUCLEOTIDE SEQUENCE [LARGE SCALE GENOMIC DNA]</scope>
    <source>
        <strain evidence="3 4">CBS 209.92</strain>
    </source>
</reference>
<dbReference type="PANTHER" id="PTHR38790">
    <property type="entry name" value="2EXR DOMAIN-CONTAINING PROTEIN-RELATED"/>
    <property type="match status" value="1"/>
</dbReference>
<evidence type="ECO:0000256" key="1">
    <source>
        <dbReference type="SAM" id="MobiDB-lite"/>
    </source>
</evidence>
<feature type="region of interest" description="Disordered" evidence="1">
    <location>
        <begin position="1"/>
        <end position="61"/>
    </location>
</feature>
<feature type="compositionally biased region" description="Low complexity" evidence="1">
    <location>
        <begin position="40"/>
        <end position="61"/>
    </location>
</feature>
<dbReference type="Pfam" id="PF24864">
    <property type="entry name" value="DUF7730"/>
    <property type="match status" value="1"/>
</dbReference>